<proteinExistence type="predicted"/>
<comment type="caution">
    <text evidence="1">The sequence shown here is derived from an EMBL/GenBank/DDBJ whole genome shotgun (WGS) entry which is preliminary data.</text>
</comment>
<dbReference type="VEuPathDB" id="FungiDB:AeMF1_018608"/>
<reference evidence="1 2" key="1">
    <citation type="submission" date="2019-07" db="EMBL/GenBank/DDBJ databases">
        <title>Genomics analysis of Aphanomyces spp. identifies a new class of oomycete effector associated with host adaptation.</title>
        <authorList>
            <person name="Gaulin E."/>
        </authorList>
    </citation>
    <scope>NUCLEOTIDE SEQUENCE [LARGE SCALE GENOMIC DNA]</scope>
    <source>
        <strain evidence="1 2">ATCC 201684</strain>
    </source>
</reference>
<dbReference type="AlphaFoldDB" id="A0A6G0X3T1"/>
<accession>A0A6G0X3T1</accession>
<dbReference type="EMBL" id="VJMJ01000110">
    <property type="protein sequence ID" value="KAF0734599.1"/>
    <property type="molecule type" value="Genomic_DNA"/>
</dbReference>
<dbReference type="Proteomes" id="UP000481153">
    <property type="component" value="Unassembled WGS sequence"/>
</dbReference>
<evidence type="ECO:0000313" key="1">
    <source>
        <dbReference type="EMBL" id="KAF0734599.1"/>
    </source>
</evidence>
<keyword evidence="2" id="KW-1185">Reference proteome</keyword>
<evidence type="ECO:0000313" key="2">
    <source>
        <dbReference type="Proteomes" id="UP000481153"/>
    </source>
</evidence>
<dbReference type="Gene3D" id="3.10.180.10">
    <property type="entry name" value="2,3-Dihydroxybiphenyl 1,2-Dioxygenase, domain 1"/>
    <property type="match status" value="1"/>
</dbReference>
<dbReference type="InterPro" id="IPR010393">
    <property type="entry name" value="DUF991_YecM-like"/>
</dbReference>
<protein>
    <submittedName>
        <fullName evidence="1">Uncharacterized protein</fullName>
    </submittedName>
</protein>
<name>A0A6G0X3T1_9STRA</name>
<organism evidence="1 2">
    <name type="scientific">Aphanomyces euteiches</name>
    <dbReference type="NCBI Taxonomy" id="100861"/>
    <lineage>
        <taxon>Eukaryota</taxon>
        <taxon>Sar</taxon>
        <taxon>Stramenopiles</taxon>
        <taxon>Oomycota</taxon>
        <taxon>Saprolegniomycetes</taxon>
        <taxon>Saprolegniales</taxon>
        <taxon>Verrucalvaceae</taxon>
        <taxon>Aphanomyces</taxon>
    </lineage>
</organism>
<dbReference type="InterPro" id="IPR029068">
    <property type="entry name" value="Glyas_Bleomycin-R_OHBP_Dase"/>
</dbReference>
<dbReference type="PANTHER" id="PTHR37519">
    <property type="match status" value="1"/>
</dbReference>
<dbReference type="SUPFAM" id="SSF54593">
    <property type="entry name" value="Glyoxalase/Bleomycin resistance protein/Dihydroxybiphenyl dioxygenase"/>
    <property type="match status" value="1"/>
</dbReference>
<dbReference type="PANTHER" id="PTHR37519:SF1">
    <property type="entry name" value="DIHYDROXYBIPHENYL DIOXYGENASE DOMAIN-CONTAINING PROTEIN"/>
    <property type="match status" value="1"/>
</dbReference>
<sequence length="185" mass="20824">MTQGNPWTTDSFAEYLKTKGPDFVALVLEKLQTTSLKFELDWTIDHLCYRCDSMDEYNHLTKTVLPHLGHLLVESLIGGRPIACFKLSTPIALPHRPNALVDVLEVPSPKPGSHYDSGLEHFEMVVPYNLDDFLSHQADDVVFDLKAMSKSLNRDARIAVGEFSVKFHEQTLESVIAYEIAHGLN</sequence>
<gene>
    <name evidence="1" type="ORF">Ae201684_008755</name>
</gene>
<dbReference type="Pfam" id="PF06185">
    <property type="entry name" value="YecM"/>
    <property type="match status" value="1"/>
</dbReference>